<dbReference type="Gene3D" id="3.40.50.1820">
    <property type="entry name" value="alpha/beta hydrolase"/>
    <property type="match status" value="1"/>
</dbReference>
<dbReference type="GO" id="GO:0016787">
    <property type="term" value="F:hydrolase activity"/>
    <property type="evidence" value="ECO:0007669"/>
    <property type="project" value="UniProtKB-KW"/>
</dbReference>
<dbReference type="InterPro" id="IPR000073">
    <property type="entry name" value="AB_hydrolase_1"/>
</dbReference>
<dbReference type="Proteomes" id="UP001610334">
    <property type="component" value="Unassembled WGS sequence"/>
</dbReference>
<feature type="domain" description="Serine aminopeptidase S33" evidence="2">
    <location>
        <begin position="27"/>
        <end position="259"/>
    </location>
</feature>
<organism evidence="3 4">
    <name type="scientific">Aspergillus granulosus</name>
    <dbReference type="NCBI Taxonomy" id="176169"/>
    <lineage>
        <taxon>Eukaryota</taxon>
        <taxon>Fungi</taxon>
        <taxon>Dikarya</taxon>
        <taxon>Ascomycota</taxon>
        <taxon>Pezizomycotina</taxon>
        <taxon>Eurotiomycetes</taxon>
        <taxon>Eurotiomycetidae</taxon>
        <taxon>Eurotiales</taxon>
        <taxon>Aspergillaceae</taxon>
        <taxon>Aspergillus</taxon>
        <taxon>Aspergillus subgen. Nidulantes</taxon>
    </lineage>
</organism>
<keyword evidence="3" id="KW-0378">Hydrolase</keyword>
<dbReference type="PRINTS" id="PR00111">
    <property type="entry name" value="ABHYDROLASE"/>
</dbReference>
<keyword evidence="4" id="KW-1185">Reference proteome</keyword>
<dbReference type="SUPFAM" id="SSF53474">
    <property type="entry name" value="alpha/beta-Hydrolases"/>
    <property type="match status" value="1"/>
</dbReference>
<evidence type="ECO:0000259" key="2">
    <source>
        <dbReference type="Pfam" id="PF12146"/>
    </source>
</evidence>
<protein>
    <submittedName>
        <fullName evidence="3">Alpha/Beta hydrolase protein</fullName>
    </submittedName>
</protein>
<dbReference type="InterPro" id="IPR050266">
    <property type="entry name" value="AB_hydrolase_sf"/>
</dbReference>
<dbReference type="InterPro" id="IPR022742">
    <property type="entry name" value="Hydrolase_4"/>
</dbReference>
<comment type="caution">
    <text evidence="3">The sequence shown here is derived from an EMBL/GenBank/DDBJ whole genome shotgun (WGS) entry which is preliminary data.</text>
</comment>
<dbReference type="EMBL" id="JBFXLT010000002">
    <property type="protein sequence ID" value="KAL2822391.1"/>
    <property type="molecule type" value="Genomic_DNA"/>
</dbReference>
<accession>A0ABR4I3Q7</accession>
<evidence type="ECO:0000256" key="1">
    <source>
        <dbReference type="SAM" id="MobiDB-lite"/>
    </source>
</evidence>
<gene>
    <name evidence="3" type="ORF">BJX63DRAFT_426965</name>
</gene>
<proteinExistence type="predicted"/>
<evidence type="ECO:0000313" key="3">
    <source>
        <dbReference type="EMBL" id="KAL2822391.1"/>
    </source>
</evidence>
<reference evidence="3 4" key="1">
    <citation type="submission" date="2024-07" db="EMBL/GenBank/DDBJ databases">
        <title>Section-level genome sequencing and comparative genomics of Aspergillus sections Usti and Cavernicolus.</title>
        <authorList>
            <consortium name="Lawrence Berkeley National Laboratory"/>
            <person name="Nybo J.L."/>
            <person name="Vesth T.C."/>
            <person name="Theobald S."/>
            <person name="Frisvad J.C."/>
            <person name="Larsen T.O."/>
            <person name="Kjaerboelling I."/>
            <person name="Rothschild-Mancinelli K."/>
            <person name="Lyhne E.K."/>
            <person name="Kogle M.E."/>
            <person name="Barry K."/>
            <person name="Clum A."/>
            <person name="Na H."/>
            <person name="Ledsgaard L."/>
            <person name="Lin J."/>
            <person name="Lipzen A."/>
            <person name="Kuo A."/>
            <person name="Riley R."/>
            <person name="Mondo S."/>
            <person name="Labutti K."/>
            <person name="Haridas S."/>
            <person name="Pangalinan J."/>
            <person name="Salamov A.A."/>
            <person name="Simmons B.A."/>
            <person name="Magnuson J.K."/>
            <person name="Chen J."/>
            <person name="Drula E."/>
            <person name="Henrissat B."/>
            <person name="Wiebenga A."/>
            <person name="Lubbers R.J."/>
            <person name="Gomes A.C."/>
            <person name="Makela M.R."/>
            <person name="Stajich J."/>
            <person name="Grigoriev I.V."/>
            <person name="Mortensen U.H."/>
            <person name="De Vries R.P."/>
            <person name="Baker S.E."/>
            <person name="Andersen M.R."/>
        </authorList>
    </citation>
    <scope>NUCLEOTIDE SEQUENCE [LARGE SCALE GENOMIC DNA]</scope>
    <source>
        <strain evidence="3 4">CBS 588.65</strain>
    </source>
</reference>
<evidence type="ECO:0000313" key="4">
    <source>
        <dbReference type="Proteomes" id="UP001610334"/>
    </source>
</evidence>
<feature type="region of interest" description="Disordered" evidence="1">
    <location>
        <begin position="1"/>
        <end position="20"/>
    </location>
</feature>
<dbReference type="PANTHER" id="PTHR43798:SF33">
    <property type="entry name" value="HYDROLASE, PUTATIVE (AFU_ORTHOLOGUE AFUA_2G14860)-RELATED"/>
    <property type="match status" value="1"/>
</dbReference>
<sequence length="280" mass="30016">MAFTSSYQQTPNGTNVHFTQTGNPTGTIIVLLHGLGGSTETFTPLLPHLRPDIYKLVCADLEGLGKTPLSSPDVTLSITRYVNDLESLVASLQSDEKESLLLIGHSLGGIIATQYAARHPDKIRGLVLLGTGRSIASIPPARERMLGLAAKTRAEGIEAAAEAAAISNFSMTREVAPELRKSVREAVERNDGEGYAKTCEALAALDHVDPEYALITAPTMLLAGNDDVISPPERSLGLKELIGDNAWVTVLEGVGHQFILQDLNGCVDAFKTFFERVEIP</sequence>
<name>A0ABR4I3Q7_9EURO</name>
<dbReference type="Pfam" id="PF12146">
    <property type="entry name" value="Hydrolase_4"/>
    <property type="match status" value="1"/>
</dbReference>
<dbReference type="PANTHER" id="PTHR43798">
    <property type="entry name" value="MONOACYLGLYCEROL LIPASE"/>
    <property type="match status" value="1"/>
</dbReference>
<dbReference type="InterPro" id="IPR029058">
    <property type="entry name" value="AB_hydrolase_fold"/>
</dbReference>